<reference evidence="2" key="1">
    <citation type="journal article" date="2020" name="Appl. Environ. Microbiol.">
        <title>Diazotrophic Anaeromyxobacter Isolates from Soils.</title>
        <authorList>
            <person name="Masuda Y."/>
            <person name="Yamanaka H."/>
            <person name="Xu Z.X."/>
            <person name="Shiratori Y."/>
            <person name="Aono T."/>
            <person name="Amachi S."/>
            <person name="Senoo K."/>
            <person name="Itoh H."/>
        </authorList>
    </citation>
    <scope>NUCLEOTIDE SEQUENCE [LARGE SCALE GENOMIC DNA]</scope>
    <source>
        <strain evidence="2">R267</strain>
    </source>
</reference>
<dbReference type="AlphaFoldDB" id="A0A7I9VPS6"/>
<dbReference type="RefSeq" id="WP_176066062.1">
    <property type="nucleotide sequence ID" value="NZ_BJTG01000006.1"/>
</dbReference>
<comment type="caution">
    <text evidence="1">The sequence shown here is derived from an EMBL/GenBank/DDBJ whole genome shotgun (WGS) entry which is preliminary data.</text>
</comment>
<proteinExistence type="predicted"/>
<name>A0A7I9VPS6_9BACT</name>
<sequence>MPTNPYDFDEDDEPREHDRRRRFTELECPSCDAVTPCDEGFGDGDDVLCCYCGQEYRAKVSDDGRLKLVES</sequence>
<evidence type="ECO:0000313" key="2">
    <source>
        <dbReference type="Proteomes" id="UP000503640"/>
    </source>
</evidence>
<evidence type="ECO:0000313" key="1">
    <source>
        <dbReference type="EMBL" id="GEJ57967.1"/>
    </source>
</evidence>
<dbReference type="EMBL" id="BJTG01000006">
    <property type="protein sequence ID" value="GEJ57967.1"/>
    <property type="molecule type" value="Genomic_DNA"/>
</dbReference>
<organism evidence="1 2">
    <name type="scientific">Anaeromyxobacter diazotrophicus</name>
    <dbReference type="NCBI Taxonomy" id="2590199"/>
    <lineage>
        <taxon>Bacteria</taxon>
        <taxon>Pseudomonadati</taxon>
        <taxon>Myxococcota</taxon>
        <taxon>Myxococcia</taxon>
        <taxon>Myxococcales</taxon>
        <taxon>Cystobacterineae</taxon>
        <taxon>Anaeromyxobacteraceae</taxon>
        <taxon>Anaeromyxobacter</taxon>
    </lineage>
</organism>
<accession>A0A7I9VPS6</accession>
<protein>
    <submittedName>
        <fullName evidence="1">Uncharacterized protein</fullName>
    </submittedName>
</protein>
<gene>
    <name evidence="1" type="ORF">AMYX_27080</name>
</gene>
<dbReference type="Proteomes" id="UP000503640">
    <property type="component" value="Unassembled WGS sequence"/>
</dbReference>
<keyword evidence="2" id="KW-1185">Reference proteome</keyword>